<dbReference type="EMBL" id="JALNTZ010000006">
    <property type="protein sequence ID" value="KAJ3649030.1"/>
    <property type="molecule type" value="Genomic_DNA"/>
</dbReference>
<dbReference type="PANTHER" id="PTHR22895">
    <property type="entry name" value="ARMADILLO REPEAT-CONTAINING PROTEIN 6"/>
    <property type="match status" value="1"/>
</dbReference>
<comment type="caution">
    <text evidence="2">The sequence shown here is derived from an EMBL/GenBank/DDBJ whole genome shotgun (WGS) entry which is preliminary data.</text>
</comment>
<dbReference type="Gene3D" id="1.25.10.10">
    <property type="entry name" value="Leucine-rich Repeat Variant"/>
    <property type="match status" value="2"/>
</dbReference>
<keyword evidence="1" id="KW-0677">Repeat</keyword>
<gene>
    <name evidence="2" type="ORF">Zmor_020792</name>
</gene>
<name>A0AA38I450_9CUCU</name>
<dbReference type="SMART" id="SM00185">
    <property type="entry name" value="ARM"/>
    <property type="match status" value="2"/>
</dbReference>
<dbReference type="Proteomes" id="UP001168821">
    <property type="component" value="Unassembled WGS sequence"/>
</dbReference>
<accession>A0AA38I450</accession>
<keyword evidence="3" id="KW-1185">Reference proteome</keyword>
<dbReference type="SUPFAM" id="SSF48371">
    <property type="entry name" value="ARM repeat"/>
    <property type="match status" value="1"/>
</dbReference>
<sequence>MVLVITQQTFDEAVQENINDLGLSPEEAVIEAVTQFKAQGVDLSNVVTELGASADFENLNSIIEKLKKCQENYVAQDCSDLLVALKQECDKGIQYRVHAGRAGVYGVILDIFLKSEASKDVKVTALKAMVALMTKQPDLFEEKGAQVIMGNLEETVDPDIQKFILKWCKECCVMHEMNRQNLINLNIVEKLSALLQNGHPSVLKDTLLVSRALILDDDIRVEFGRAHEHARIIASETLDYIIKLIKKLKDDEGLVNDLILTLSSLLVRAEFCTKIDNSGGIELIQDVMTHFVNNEKIIRQCFKVIKALAGNDECKVHIIQKGLAPVISNSLNAHQSAVQTAAAGLNSVAALSLRCPDNSKALFEASLPEVIIEIMKKHPNEKSVQRTASWAIRNMVSRSRYQNEHFLELGVEELLLKNLRKFKEFEYDVKAALRDLECDVELKEEWTGKGGKISSETTIKKD</sequence>
<dbReference type="InterPro" id="IPR000225">
    <property type="entry name" value="Armadillo"/>
</dbReference>
<evidence type="ECO:0000256" key="1">
    <source>
        <dbReference type="ARBA" id="ARBA00022737"/>
    </source>
</evidence>
<dbReference type="AlphaFoldDB" id="A0AA38I450"/>
<evidence type="ECO:0008006" key="4">
    <source>
        <dbReference type="Google" id="ProtNLM"/>
    </source>
</evidence>
<reference evidence="2" key="1">
    <citation type="journal article" date="2023" name="G3 (Bethesda)">
        <title>Whole genome assemblies of Zophobas morio and Tenebrio molitor.</title>
        <authorList>
            <person name="Kaur S."/>
            <person name="Stinson S.A."/>
            <person name="diCenzo G.C."/>
        </authorList>
    </citation>
    <scope>NUCLEOTIDE SEQUENCE</scope>
    <source>
        <strain evidence="2">QUZm001</strain>
    </source>
</reference>
<organism evidence="2 3">
    <name type="scientific">Zophobas morio</name>
    <dbReference type="NCBI Taxonomy" id="2755281"/>
    <lineage>
        <taxon>Eukaryota</taxon>
        <taxon>Metazoa</taxon>
        <taxon>Ecdysozoa</taxon>
        <taxon>Arthropoda</taxon>
        <taxon>Hexapoda</taxon>
        <taxon>Insecta</taxon>
        <taxon>Pterygota</taxon>
        <taxon>Neoptera</taxon>
        <taxon>Endopterygota</taxon>
        <taxon>Coleoptera</taxon>
        <taxon>Polyphaga</taxon>
        <taxon>Cucujiformia</taxon>
        <taxon>Tenebrionidae</taxon>
        <taxon>Zophobas</taxon>
    </lineage>
</organism>
<proteinExistence type="predicted"/>
<evidence type="ECO:0000313" key="2">
    <source>
        <dbReference type="EMBL" id="KAJ3649030.1"/>
    </source>
</evidence>
<protein>
    <recommendedName>
        <fullName evidence="4">Armadillo repeat-containing protein 6</fullName>
    </recommendedName>
</protein>
<dbReference type="GO" id="GO:0002244">
    <property type="term" value="P:hematopoietic progenitor cell differentiation"/>
    <property type="evidence" value="ECO:0007669"/>
    <property type="project" value="TreeGrafter"/>
</dbReference>
<dbReference type="InterPro" id="IPR011989">
    <property type="entry name" value="ARM-like"/>
</dbReference>
<evidence type="ECO:0000313" key="3">
    <source>
        <dbReference type="Proteomes" id="UP001168821"/>
    </source>
</evidence>
<dbReference type="InterPro" id="IPR016024">
    <property type="entry name" value="ARM-type_fold"/>
</dbReference>
<dbReference type="PANTHER" id="PTHR22895:SF0">
    <property type="entry name" value="ARMADILLO REPEAT-CONTAINING PROTEIN 6"/>
    <property type="match status" value="1"/>
</dbReference>